<organism evidence="5">
    <name type="scientific">marine sediment metagenome</name>
    <dbReference type="NCBI Taxonomy" id="412755"/>
    <lineage>
        <taxon>unclassified sequences</taxon>
        <taxon>metagenomes</taxon>
        <taxon>ecological metagenomes</taxon>
    </lineage>
</organism>
<dbReference type="InterPro" id="IPR006558">
    <property type="entry name" value="LamG-like"/>
</dbReference>
<feature type="non-terminal residue" evidence="5">
    <location>
        <position position="1"/>
    </location>
</feature>
<keyword evidence="1" id="KW-0732">Signal</keyword>
<evidence type="ECO:0000313" key="5">
    <source>
        <dbReference type="EMBL" id="GAF92178.1"/>
    </source>
</evidence>
<comment type="caution">
    <text evidence="5">The sequence shown here is derived from an EMBL/GenBank/DDBJ whole genome shotgun (WGS) entry which is preliminary data.</text>
</comment>
<feature type="compositionally biased region" description="Acidic residues" evidence="3">
    <location>
        <begin position="1"/>
        <end position="17"/>
    </location>
</feature>
<evidence type="ECO:0000256" key="3">
    <source>
        <dbReference type="SAM" id="MobiDB-lite"/>
    </source>
</evidence>
<gene>
    <name evidence="5" type="ORF">S01H1_21099</name>
</gene>
<dbReference type="EMBL" id="BARS01011644">
    <property type="protein sequence ID" value="GAF92178.1"/>
    <property type="molecule type" value="Genomic_DNA"/>
</dbReference>
<reference evidence="5" key="1">
    <citation type="journal article" date="2014" name="Front. Microbiol.">
        <title>High frequency of phylogenetically diverse reductive dehalogenase-homologous genes in deep subseafloor sedimentary metagenomes.</title>
        <authorList>
            <person name="Kawai M."/>
            <person name="Futagami T."/>
            <person name="Toyoda A."/>
            <person name="Takaki Y."/>
            <person name="Nishi S."/>
            <person name="Hori S."/>
            <person name="Arai W."/>
            <person name="Tsubouchi T."/>
            <person name="Morono Y."/>
            <person name="Uchiyama I."/>
            <person name="Ito T."/>
            <person name="Fujiyama A."/>
            <person name="Inagaki F."/>
            <person name="Takami H."/>
        </authorList>
    </citation>
    <scope>NUCLEOTIDE SEQUENCE</scope>
    <source>
        <strain evidence="5">Expedition CK06-06</strain>
    </source>
</reference>
<dbReference type="PANTHER" id="PTHR47635">
    <property type="entry name" value="CUB DOMAIN-CONTAINING PROTEIN"/>
    <property type="match status" value="1"/>
</dbReference>
<evidence type="ECO:0000256" key="2">
    <source>
        <dbReference type="ARBA" id="ARBA00023157"/>
    </source>
</evidence>
<feature type="non-terminal residue" evidence="5">
    <location>
        <position position="260"/>
    </location>
</feature>
<dbReference type="InterPro" id="IPR013320">
    <property type="entry name" value="ConA-like_dom_sf"/>
</dbReference>
<feature type="domain" description="LamG-like jellyroll fold" evidence="4">
    <location>
        <begin position="118"/>
        <end position="253"/>
    </location>
</feature>
<dbReference type="SMART" id="SM00560">
    <property type="entry name" value="LamGL"/>
    <property type="match status" value="1"/>
</dbReference>
<sequence length="260" mass="27515">NNADTDDDNDGMPDDWEILYSFNPLDPSDAGEDADGDGVSNLDEYLQGTNPRDGAGVGNWAFDEGSGTTAADASSFGNDGTLNGSPVWTTGISGSALDFSGGADRVLVPDSPSLDVSEQITIAAWVKPRNIGTQYVVKKGRYGISDGYELSLSGGGQAFVRFNQASAGNAYKLYSQSYYPTDGDTWMHISATYDGQEIKFYVDGVLETSSNAQGLVIATNSNDLSIGAQDDGLKPVDGVIDQVHIYNYALTATDIQDLVN</sequence>
<name>X0TF49_9ZZZZ</name>
<dbReference type="SUPFAM" id="SSF49899">
    <property type="entry name" value="Concanavalin A-like lectins/glucanases"/>
    <property type="match status" value="1"/>
</dbReference>
<dbReference type="Pfam" id="PF13385">
    <property type="entry name" value="Laminin_G_3"/>
    <property type="match status" value="1"/>
</dbReference>
<evidence type="ECO:0000256" key="1">
    <source>
        <dbReference type="ARBA" id="ARBA00022729"/>
    </source>
</evidence>
<dbReference type="AlphaFoldDB" id="X0TF49"/>
<dbReference type="PANTHER" id="PTHR47635:SF2">
    <property type="entry name" value="LAMG-LIKE JELLYROLL FOLD DOMAIN-CONTAINING PROTEIN"/>
    <property type="match status" value="1"/>
</dbReference>
<evidence type="ECO:0000259" key="4">
    <source>
        <dbReference type="SMART" id="SM00560"/>
    </source>
</evidence>
<keyword evidence="2" id="KW-1015">Disulfide bond</keyword>
<feature type="region of interest" description="Disordered" evidence="3">
    <location>
        <begin position="1"/>
        <end position="63"/>
    </location>
</feature>
<proteinExistence type="predicted"/>
<accession>X0TF49</accession>
<protein>
    <recommendedName>
        <fullName evidence="4">LamG-like jellyroll fold domain-containing protein</fullName>
    </recommendedName>
</protein>
<dbReference type="Gene3D" id="2.60.120.200">
    <property type="match status" value="1"/>
</dbReference>